<dbReference type="AlphaFoldDB" id="A0A1I8A0E6"/>
<name>A0A1I8A0E6_9BILA</name>
<evidence type="ECO:0000313" key="2">
    <source>
        <dbReference type="WBParaSite" id="L893_g31638.t1"/>
    </source>
</evidence>
<proteinExistence type="predicted"/>
<keyword evidence="1" id="KW-1185">Reference proteome</keyword>
<evidence type="ECO:0000313" key="1">
    <source>
        <dbReference type="Proteomes" id="UP000095287"/>
    </source>
</evidence>
<dbReference type="WBParaSite" id="L893_g31638.t1">
    <property type="protein sequence ID" value="L893_g31638.t1"/>
    <property type="gene ID" value="L893_g31638"/>
</dbReference>
<organism evidence="1 2">
    <name type="scientific">Steinernema glaseri</name>
    <dbReference type="NCBI Taxonomy" id="37863"/>
    <lineage>
        <taxon>Eukaryota</taxon>
        <taxon>Metazoa</taxon>
        <taxon>Ecdysozoa</taxon>
        <taxon>Nematoda</taxon>
        <taxon>Chromadorea</taxon>
        <taxon>Rhabditida</taxon>
        <taxon>Tylenchina</taxon>
        <taxon>Panagrolaimomorpha</taxon>
        <taxon>Strongyloidoidea</taxon>
        <taxon>Steinernematidae</taxon>
        <taxon>Steinernema</taxon>
    </lineage>
</organism>
<sequence length="108" mass="12353">MSSNVYFGDMMVPGPHMFALLFPYRNKIYEEVHTGNRLWDSNGQAQDMVHRQNNDPSFIEGPHGGIIAKKKQGYITPGAEYDPVEEQQVEEHPEKNIVKSSVNMCFRP</sequence>
<protein>
    <submittedName>
        <fullName evidence="2">Uncharacterized protein</fullName>
    </submittedName>
</protein>
<reference evidence="2" key="1">
    <citation type="submission" date="2016-11" db="UniProtKB">
        <authorList>
            <consortium name="WormBaseParasite"/>
        </authorList>
    </citation>
    <scope>IDENTIFICATION</scope>
</reference>
<dbReference type="Proteomes" id="UP000095287">
    <property type="component" value="Unplaced"/>
</dbReference>
<accession>A0A1I8A0E6</accession>